<feature type="region of interest" description="Disordered" evidence="1">
    <location>
        <begin position="1"/>
        <end position="66"/>
    </location>
</feature>
<feature type="compositionally biased region" description="Polar residues" evidence="1">
    <location>
        <begin position="42"/>
        <end position="66"/>
    </location>
</feature>
<protein>
    <submittedName>
        <fullName evidence="2">Uncharacterized protein</fullName>
    </submittedName>
</protein>
<dbReference type="Proteomes" id="UP000298216">
    <property type="component" value="Unassembled WGS sequence"/>
</dbReference>
<proteinExistence type="predicted"/>
<reference evidence="2 3" key="1">
    <citation type="submission" date="2019-03" db="EMBL/GenBank/DDBJ databases">
        <title>Draft genome of Brevundimonas sp. a heavy metal resistant soil bacteria.</title>
        <authorList>
            <person name="Soto J."/>
        </authorList>
    </citation>
    <scope>NUCLEOTIDE SEQUENCE [LARGE SCALE GENOMIC DNA]</scope>
    <source>
        <strain evidence="2 3">B-10</strain>
    </source>
</reference>
<gene>
    <name evidence="2" type="ORF">EGY25_03230</name>
</gene>
<evidence type="ECO:0000313" key="2">
    <source>
        <dbReference type="EMBL" id="TFW14227.1"/>
    </source>
</evidence>
<dbReference type="AlphaFoldDB" id="A0A4Y9RY59"/>
<evidence type="ECO:0000313" key="3">
    <source>
        <dbReference type="Proteomes" id="UP000298216"/>
    </source>
</evidence>
<name>A0A4Y9RY59_9CAUL</name>
<dbReference type="EMBL" id="SPVH01000002">
    <property type="protein sequence ID" value="TFW14227.1"/>
    <property type="molecule type" value="Genomic_DNA"/>
</dbReference>
<feature type="compositionally biased region" description="Basic and acidic residues" evidence="1">
    <location>
        <begin position="1"/>
        <end position="13"/>
    </location>
</feature>
<evidence type="ECO:0000256" key="1">
    <source>
        <dbReference type="SAM" id="MobiDB-lite"/>
    </source>
</evidence>
<organism evidence="2 3">
    <name type="scientific">Brevundimonas intermedia</name>
    <dbReference type="NCBI Taxonomy" id="74315"/>
    <lineage>
        <taxon>Bacteria</taxon>
        <taxon>Pseudomonadati</taxon>
        <taxon>Pseudomonadota</taxon>
        <taxon>Alphaproteobacteria</taxon>
        <taxon>Caulobacterales</taxon>
        <taxon>Caulobacteraceae</taxon>
        <taxon>Brevundimonas</taxon>
    </lineage>
</organism>
<feature type="compositionally biased region" description="Basic and acidic residues" evidence="1">
    <location>
        <begin position="22"/>
        <end position="31"/>
    </location>
</feature>
<accession>A0A4Y9RY59</accession>
<dbReference type="OrthoDB" id="7190664at2"/>
<sequence length="66" mass="7139">MTKSPRIPEDQRSHKGAGSDPAVEHGHEIKQDPGGPGGAHSRNLSQQGRQGNTRQNTSHQGYQQGR</sequence>
<comment type="caution">
    <text evidence="2">The sequence shown here is derived from an EMBL/GenBank/DDBJ whole genome shotgun (WGS) entry which is preliminary data.</text>
</comment>
<keyword evidence="3" id="KW-1185">Reference proteome</keyword>